<feature type="compositionally biased region" description="Basic and acidic residues" evidence="1">
    <location>
        <begin position="451"/>
        <end position="469"/>
    </location>
</feature>
<sequence length="496" mass="56573">MALESSKFDPKDLNLVAAFSDEYLKRRPRVPPTISLSDGFQLAELHQCVGHLGSKFRDMALHRLMKEQCSLANDRPDWPDAPSSAEKPTDAESARFHRALYRFEVYCKLFKDPEVVRFNLDIVNFQRAHFFDYLSLWEIEQLVATRDFLAAVVIGPPLRALVELRKIEALQTHHCGPRNGAQVVYWTAPILPPNLERGDCHINQNQARLLCFGIKFLYRVSTSPPTQFYQLLLALPQQPRYASYNRVGEIYSWFTDAVDRCVEMSNLELPIRKALSSYTPDEYKEHVRQSLISEDTDKGPEEAWYWAYQSFPGSTCNDPRMTNCRLFGLFFWDSARLNTINFFTRVDVCDGSSGILLVTAASCMLPTTIDILELQGGPLVIYTGGHYTLAPAKRNWGCAQNGTSIQRPSLSEAKEAGSTTERRKAEKRRRLDLERFKGSGRLTETSTSTVRRSETTRDSGKAKKEEGNQDMRPTLPTIVQRAQRYPATSRRLHETL</sequence>
<dbReference type="KEGG" id="clup:CLUP02_13103"/>
<evidence type="ECO:0000313" key="3">
    <source>
        <dbReference type="Proteomes" id="UP000830671"/>
    </source>
</evidence>
<protein>
    <submittedName>
        <fullName evidence="2">Uncharacterized protein</fullName>
    </submittedName>
</protein>
<dbReference type="Proteomes" id="UP000830671">
    <property type="component" value="Chromosome 7"/>
</dbReference>
<proteinExistence type="predicted"/>
<accession>A0A9Q8T1S6</accession>
<evidence type="ECO:0000313" key="2">
    <source>
        <dbReference type="EMBL" id="UQC87586.1"/>
    </source>
</evidence>
<dbReference type="GeneID" id="73347059"/>
<feature type="region of interest" description="Disordered" evidence="1">
    <location>
        <begin position="400"/>
        <end position="496"/>
    </location>
</feature>
<feature type="compositionally biased region" description="Polar residues" evidence="1">
    <location>
        <begin position="400"/>
        <end position="409"/>
    </location>
</feature>
<keyword evidence="3" id="KW-1185">Reference proteome</keyword>
<evidence type="ECO:0000256" key="1">
    <source>
        <dbReference type="SAM" id="MobiDB-lite"/>
    </source>
</evidence>
<dbReference type="EMBL" id="CP019479">
    <property type="protein sequence ID" value="UQC87586.1"/>
    <property type="molecule type" value="Genomic_DNA"/>
</dbReference>
<dbReference type="AlphaFoldDB" id="A0A9Q8T1S6"/>
<gene>
    <name evidence="2" type="ORF">CLUP02_13103</name>
</gene>
<name>A0A9Q8T1S6_9PEZI</name>
<reference evidence="2" key="1">
    <citation type="journal article" date="2021" name="Mol. Plant Microbe Interact.">
        <title>Complete Genome Sequence of the Plant-Pathogenic Fungus Colletotrichum lupini.</title>
        <authorList>
            <person name="Baroncelli R."/>
            <person name="Pensec F."/>
            <person name="Da Lio D."/>
            <person name="Boufleur T."/>
            <person name="Vicente I."/>
            <person name="Sarrocco S."/>
            <person name="Picot A."/>
            <person name="Baraldi E."/>
            <person name="Sukno S."/>
            <person name="Thon M."/>
            <person name="Le Floch G."/>
        </authorList>
    </citation>
    <scope>NUCLEOTIDE SEQUENCE</scope>
    <source>
        <strain evidence="2">IMI 504893</strain>
    </source>
</reference>
<organism evidence="2 3">
    <name type="scientific">Colletotrichum lupini</name>
    <dbReference type="NCBI Taxonomy" id="145971"/>
    <lineage>
        <taxon>Eukaryota</taxon>
        <taxon>Fungi</taxon>
        <taxon>Dikarya</taxon>
        <taxon>Ascomycota</taxon>
        <taxon>Pezizomycotina</taxon>
        <taxon>Sordariomycetes</taxon>
        <taxon>Hypocreomycetidae</taxon>
        <taxon>Glomerellales</taxon>
        <taxon>Glomerellaceae</taxon>
        <taxon>Colletotrichum</taxon>
        <taxon>Colletotrichum acutatum species complex</taxon>
    </lineage>
</organism>
<feature type="compositionally biased region" description="Basic and acidic residues" evidence="1">
    <location>
        <begin position="412"/>
        <end position="437"/>
    </location>
</feature>
<dbReference type="RefSeq" id="XP_049149195.1">
    <property type="nucleotide sequence ID" value="XM_049292049.1"/>
</dbReference>